<dbReference type="Proteomes" id="UP000494165">
    <property type="component" value="Unassembled WGS sequence"/>
</dbReference>
<dbReference type="SUPFAM" id="SSF57667">
    <property type="entry name" value="beta-beta-alpha zinc fingers"/>
    <property type="match status" value="1"/>
</dbReference>
<evidence type="ECO:0000256" key="1">
    <source>
        <dbReference type="PROSITE-ProRule" id="PRU00042"/>
    </source>
</evidence>
<dbReference type="EMBL" id="CADEPI010000005">
    <property type="protein sequence ID" value="CAB3361090.1"/>
    <property type="molecule type" value="Genomic_DNA"/>
</dbReference>
<dbReference type="InterPro" id="IPR036236">
    <property type="entry name" value="Znf_C2H2_sf"/>
</dbReference>
<organism evidence="4 5">
    <name type="scientific">Cloeon dipterum</name>
    <dbReference type="NCBI Taxonomy" id="197152"/>
    <lineage>
        <taxon>Eukaryota</taxon>
        <taxon>Metazoa</taxon>
        <taxon>Ecdysozoa</taxon>
        <taxon>Arthropoda</taxon>
        <taxon>Hexapoda</taxon>
        <taxon>Insecta</taxon>
        <taxon>Pterygota</taxon>
        <taxon>Palaeoptera</taxon>
        <taxon>Ephemeroptera</taxon>
        <taxon>Pisciforma</taxon>
        <taxon>Baetidae</taxon>
        <taxon>Cloeon</taxon>
    </lineage>
</organism>
<feature type="compositionally biased region" description="Polar residues" evidence="2">
    <location>
        <begin position="42"/>
        <end position="64"/>
    </location>
</feature>
<proteinExistence type="predicted"/>
<dbReference type="InterPro" id="IPR013087">
    <property type="entry name" value="Znf_C2H2_type"/>
</dbReference>
<evidence type="ECO:0000259" key="3">
    <source>
        <dbReference type="PROSITE" id="PS50157"/>
    </source>
</evidence>
<feature type="region of interest" description="Disordered" evidence="2">
    <location>
        <begin position="41"/>
        <end position="112"/>
    </location>
</feature>
<dbReference type="PROSITE" id="PS00028">
    <property type="entry name" value="ZINC_FINGER_C2H2_1"/>
    <property type="match status" value="1"/>
</dbReference>
<keyword evidence="1" id="KW-0862">Zinc</keyword>
<dbReference type="AlphaFoldDB" id="A0A8S1BZH0"/>
<keyword evidence="1" id="KW-0479">Metal-binding</keyword>
<dbReference type="PROSITE" id="PS50157">
    <property type="entry name" value="ZINC_FINGER_C2H2_2"/>
    <property type="match status" value="1"/>
</dbReference>
<keyword evidence="5" id="KW-1185">Reference proteome</keyword>
<evidence type="ECO:0000313" key="5">
    <source>
        <dbReference type="Proteomes" id="UP000494165"/>
    </source>
</evidence>
<feature type="domain" description="C2H2-type" evidence="3">
    <location>
        <begin position="193"/>
        <end position="218"/>
    </location>
</feature>
<comment type="caution">
    <text evidence="4">The sequence shown here is derived from an EMBL/GenBank/DDBJ whole genome shotgun (WGS) entry which is preliminary data.</text>
</comment>
<evidence type="ECO:0000313" key="4">
    <source>
        <dbReference type="EMBL" id="CAB3361090.1"/>
    </source>
</evidence>
<dbReference type="GO" id="GO:0008270">
    <property type="term" value="F:zinc ion binding"/>
    <property type="evidence" value="ECO:0007669"/>
    <property type="project" value="UniProtKB-KW"/>
</dbReference>
<protein>
    <recommendedName>
        <fullName evidence="3">C2H2-type domain-containing protein</fullName>
    </recommendedName>
</protein>
<evidence type="ECO:0000256" key="2">
    <source>
        <dbReference type="SAM" id="MobiDB-lite"/>
    </source>
</evidence>
<feature type="region of interest" description="Disordered" evidence="2">
    <location>
        <begin position="1"/>
        <end position="21"/>
    </location>
</feature>
<gene>
    <name evidence="4" type="ORF">CLODIP_2_CD11383</name>
</gene>
<feature type="compositionally biased region" description="Basic residues" evidence="2">
    <location>
        <begin position="83"/>
        <end position="94"/>
    </location>
</feature>
<sequence length="218" mass="23685">MDQLSSVKYDDHSVDSPLSSPLIGIEGRAIEFVFAAPEDSYGRTTHNQESSQFEAEVQVPQTVENARITVRSRSGSSKEPKKVPAKPRAAPRQKKFNEDENIGSHGDAAPAATSAMVSTKTATMTNIGQPRRARKVLAESSSTSIAGRAATGQAGTSHEIFLTCYRCNCYVKGSDAKSASKEMDKHLKECGLIVCVLCNKTYKSVQTLQIHQRKAHMP</sequence>
<accession>A0A8S1BZH0</accession>
<keyword evidence="1" id="KW-0863">Zinc-finger</keyword>
<reference evidence="4 5" key="1">
    <citation type="submission" date="2020-04" db="EMBL/GenBank/DDBJ databases">
        <authorList>
            <person name="Alioto T."/>
            <person name="Alioto T."/>
            <person name="Gomez Garrido J."/>
        </authorList>
    </citation>
    <scope>NUCLEOTIDE SEQUENCE [LARGE SCALE GENOMIC DNA]</scope>
</reference>
<name>A0A8S1BZH0_9INSE</name>